<reference evidence="1" key="1">
    <citation type="journal article" date="2015" name="Nature">
        <title>Complex archaea that bridge the gap between prokaryotes and eukaryotes.</title>
        <authorList>
            <person name="Spang A."/>
            <person name="Saw J.H."/>
            <person name="Jorgensen S.L."/>
            <person name="Zaremba-Niedzwiedzka K."/>
            <person name="Martijn J."/>
            <person name="Lind A.E."/>
            <person name="van Eijk R."/>
            <person name="Schleper C."/>
            <person name="Guy L."/>
            <person name="Ettema T.J."/>
        </authorList>
    </citation>
    <scope>NUCLEOTIDE SEQUENCE</scope>
</reference>
<gene>
    <name evidence="1" type="ORF">LCGC14_3073360</name>
</gene>
<protein>
    <submittedName>
        <fullName evidence="1">Uncharacterized protein</fullName>
    </submittedName>
</protein>
<accession>A0A0F8WFF3</accession>
<comment type="caution">
    <text evidence="1">The sequence shown here is derived from an EMBL/GenBank/DDBJ whole genome shotgun (WGS) entry which is preliminary data.</text>
</comment>
<evidence type="ECO:0000313" key="1">
    <source>
        <dbReference type="EMBL" id="KKK55557.1"/>
    </source>
</evidence>
<organism evidence="1">
    <name type="scientific">marine sediment metagenome</name>
    <dbReference type="NCBI Taxonomy" id="412755"/>
    <lineage>
        <taxon>unclassified sequences</taxon>
        <taxon>metagenomes</taxon>
        <taxon>ecological metagenomes</taxon>
    </lineage>
</organism>
<proteinExistence type="predicted"/>
<name>A0A0F8WFF3_9ZZZZ</name>
<dbReference type="AlphaFoldDB" id="A0A0F8WFF3"/>
<dbReference type="EMBL" id="LAZR01065432">
    <property type="protein sequence ID" value="KKK55557.1"/>
    <property type="molecule type" value="Genomic_DNA"/>
</dbReference>
<sequence length="99" mass="12124">MKETRIMHHMWKEMARLPKKVRDEFHEKIPPILGKWYYYYENENGKIGLARINDMWTFKGERNHHYEACGHLDYERFATKKQAEIAIYKALKEKYTKSN</sequence>